<keyword evidence="3" id="KW-1185">Reference proteome</keyword>
<dbReference type="Proteomes" id="UP001487740">
    <property type="component" value="Unassembled WGS sequence"/>
</dbReference>
<dbReference type="EMBL" id="JARAKH010000048">
    <property type="protein sequence ID" value="KAK8376885.1"/>
    <property type="molecule type" value="Genomic_DNA"/>
</dbReference>
<dbReference type="AlphaFoldDB" id="A0AAW0SNG2"/>
<feature type="region of interest" description="Disordered" evidence="1">
    <location>
        <begin position="1"/>
        <end position="24"/>
    </location>
</feature>
<evidence type="ECO:0000313" key="3">
    <source>
        <dbReference type="Proteomes" id="UP001487740"/>
    </source>
</evidence>
<comment type="caution">
    <text evidence="2">The sequence shown here is derived from an EMBL/GenBank/DDBJ whole genome shotgun (WGS) entry which is preliminary data.</text>
</comment>
<gene>
    <name evidence="2" type="ORF">O3P69_010077</name>
</gene>
<name>A0AAW0SNG2_SCYPA</name>
<organism evidence="2 3">
    <name type="scientific">Scylla paramamosain</name>
    <name type="common">Mud crab</name>
    <dbReference type="NCBI Taxonomy" id="85552"/>
    <lineage>
        <taxon>Eukaryota</taxon>
        <taxon>Metazoa</taxon>
        <taxon>Ecdysozoa</taxon>
        <taxon>Arthropoda</taxon>
        <taxon>Crustacea</taxon>
        <taxon>Multicrustacea</taxon>
        <taxon>Malacostraca</taxon>
        <taxon>Eumalacostraca</taxon>
        <taxon>Eucarida</taxon>
        <taxon>Decapoda</taxon>
        <taxon>Pleocyemata</taxon>
        <taxon>Brachyura</taxon>
        <taxon>Eubrachyura</taxon>
        <taxon>Portunoidea</taxon>
        <taxon>Portunidae</taxon>
        <taxon>Portuninae</taxon>
        <taxon>Scylla</taxon>
    </lineage>
</organism>
<sequence length="77" mass="8744">MTKEEEEEAVKEAAKEEEEEDTGAAEQFKFLLKCSTSSPRPKHRTSRASPQHGARYTAFMLHQSPHHSLQVLKSCVM</sequence>
<evidence type="ECO:0000313" key="2">
    <source>
        <dbReference type="EMBL" id="KAK8376885.1"/>
    </source>
</evidence>
<reference evidence="2 3" key="1">
    <citation type="submission" date="2023-03" db="EMBL/GenBank/DDBJ databases">
        <title>High-quality genome of Scylla paramamosain provides insights in environmental adaptation.</title>
        <authorList>
            <person name="Zhang L."/>
        </authorList>
    </citation>
    <scope>NUCLEOTIDE SEQUENCE [LARGE SCALE GENOMIC DNA]</scope>
    <source>
        <strain evidence="2">LZ_2023a</strain>
        <tissue evidence="2">Muscle</tissue>
    </source>
</reference>
<evidence type="ECO:0000256" key="1">
    <source>
        <dbReference type="SAM" id="MobiDB-lite"/>
    </source>
</evidence>
<protein>
    <submittedName>
        <fullName evidence="2">Uncharacterized protein</fullName>
    </submittedName>
</protein>
<accession>A0AAW0SNG2</accession>
<feature type="region of interest" description="Disordered" evidence="1">
    <location>
        <begin position="33"/>
        <end position="52"/>
    </location>
</feature>
<proteinExistence type="predicted"/>
<feature type="compositionally biased region" description="Acidic residues" evidence="1">
    <location>
        <begin position="1"/>
        <end position="23"/>
    </location>
</feature>